<keyword evidence="2" id="KW-1185">Reference proteome</keyword>
<proteinExistence type="predicted"/>
<name>A0ACC2T8B6_9FUNG</name>
<organism evidence="1 2">
    <name type="scientific">Entomophthora muscae</name>
    <dbReference type="NCBI Taxonomy" id="34485"/>
    <lineage>
        <taxon>Eukaryota</taxon>
        <taxon>Fungi</taxon>
        <taxon>Fungi incertae sedis</taxon>
        <taxon>Zoopagomycota</taxon>
        <taxon>Entomophthoromycotina</taxon>
        <taxon>Entomophthoromycetes</taxon>
        <taxon>Entomophthorales</taxon>
        <taxon>Entomophthoraceae</taxon>
        <taxon>Entomophthora</taxon>
    </lineage>
</organism>
<evidence type="ECO:0000313" key="1">
    <source>
        <dbReference type="EMBL" id="KAJ9070831.1"/>
    </source>
</evidence>
<sequence length="383" mass="42111">MQPMPNNFTPDLSFQGNLLPSDQQAPDIFNSQMIAIDQTLLEAPSNAGGFYAEASQINYAGEFLAPLAYYTPPCYPVYMSPFSSAFSPMFQPFLSLPNSANLHPMNSTCQNFPSALPPDGDLVLPQSAQTIPSEGPLDTFDLDSGPETNHASFASDFKPVILMDPSACNRGSKPVATVTSMLAPKIVTPLGLINPPSDQAASIETPSSLLARNTNPSNSTLDSQDKKKCNECLNKQLEAPVTKESIQLLQQKSNYCHIAEGTSSSLGLQYDTNFEQQVKRKRQHHQKSEQQRRAVMAAKFKQLATTIYNANPNSELVSQSDILAATIQHLENQKKQHAIQSNILLYLRNRFNIPTDSEEFPHLPETLPHVSPEKGLSDSEFIN</sequence>
<dbReference type="Proteomes" id="UP001165960">
    <property type="component" value="Unassembled WGS sequence"/>
</dbReference>
<comment type="caution">
    <text evidence="1">The sequence shown here is derived from an EMBL/GenBank/DDBJ whole genome shotgun (WGS) entry which is preliminary data.</text>
</comment>
<accession>A0ACC2T8B6</accession>
<reference evidence="1" key="1">
    <citation type="submission" date="2022-04" db="EMBL/GenBank/DDBJ databases">
        <title>Genome of the entomopathogenic fungus Entomophthora muscae.</title>
        <authorList>
            <person name="Elya C."/>
            <person name="Lovett B.R."/>
            <person name="Lee E."/>
            <person name="Macias A.M."/>
            <person name="Hajek A.E."/>
            <person name="De Bivort B.L."/>
            <person name="Kasson M.T."/>
            <person name="De Fine Licht H.H."/>
            <person name="Stajich J.E."/>
        </authorList>
    </citation>
    <scope>NUCLEOTIDE SEQUENCE</scope>
    <source>
        <strain evidence="1">Berkeley</strain>
    </source>
</reference>
<evidence type="ECO:0000313" key="2">
    <source>
        <dbReference type="Proteomes" id="UP001165960"/>
    </source>
</evidence>
<dbReference type="EMBL" id="QTSX02003558">
    <property type="protein sequence ID" value="KAJ9070831.1"/>
    <property type="molecule type" value="Genomic_DNA"/>
</dbReference>
<protein>
    <submittedName>
        <fullName evidence="1">Uncharacterized protein</fullName>
    </submittedName>
</protein>
<gene>
    <name evidence="1" type="ORF">DSO57_1003296</name>
</gene>